<proteinExistence type="predicted"/>
<dbReference type="AlphaFoldDB" id="A0A5C3L944"/>
<evidence type="ECO:0000313" key="2">
    <source>
        <dbReference type="EMBL" id="TFK29554.1"/>
    </source>
</evidence>
<keyword evidence="3" id="KW-1185">Reference proteome</keyword>
<gene>
    <name evidence="2" type="ORF">FA15DRAFT_752670</name>
</gene>
<protein>
    <submittedName>
        <fullName evidence="2">Uncharacterized protein</fullName>
    </submittedName>
</protein>
<dbReference type="STRING" id="230819.A0A5C3L944"/>
<evidence type="ECO:0000313" key="3">
    <source>
        <dbReference type="Proteomes" id="UP000307440"/>
    </source>
</evidence>
<feature type="compositionally biased region" description="Polar residues" evidence="1">
    <location>
        <begin position="131"/>
        <end position="143"/>
    </location>
</feature>
<evidence type="ECO:0000256" key="1">
    <source>
        <dbReference type="SAM" id="MobiDB-lite"/>
    </source>
</evidence>
<organism evidence="2 3">
    <name type="scientific">Coprinopsis marcescibilis</name>
    <name type="common">Agaric fungus</name>
    <name type="synonym">Psathyrella marcescibilis</name>
    <dbReference type="NCBI Taxonomy" id="230819"/>
    <lineage>
        <taxon>Eukaryota</taxon>
        <taxon>Fungi</taxon>
        <taxon>Dikarya</taxon>
        <taxon>Basidiomycota</taxon>
        <taxon>Agaricomycotina</taxon>
        <taxon>Agaricomycetes</taxon>
        <taxon>Agaricomycetidae</taxon>
        <taxon>Agaricales</taxon>
        <taxon>Agaricineae</taxon>
        <taxon>Psathyrellaceae</taxon>
        <taxon>Coprinopsis</taxon>
    </lineage>
</organism>
<dbReference type="Proteomes" id="UP000307440">
    <property type="component" value="Unassembled WGS sequence"/>
</dbReference>
<feature type="region of interest" description="Disordered" evidence="1">
    <location>
        <begin position="120"/>
        <end position="150"/>
    </location>
</feature>
<name>A0A5C3L944_COPMA</name>
<dbReference type="EMBL" id="ML210149">
    <property type="protein sequence ID" value="TFK29554.1"/>
    <property type="molecule type" value="Genomic_DNA"/>
</dbReference>
<sequence length="779" mass="86448">MLKRSLGDRTWNAGEISSELRRLNEDVQTFLSLHTIKTLDLIRTSQSEQYDSIANSMEEIITKITGLDASMKPPILAQVIPRSLLGLPLRTSIPSYGNNTRNVNHVGIGSMMSRVRVTSQSRDCGDDPSSKMEQNFEQNSGSTLPIDHGSDEDMRSIVDKLKSVSSLPIQVSGLKRPAGNETYSETFVLKSDAKYTDVSHAVMKAGYVPPDEFEEDNIVGPITVADGDSVYDAKAPGGLQISKSEPLMWWRNKYDEYHNLAPREIPMKTDLSWNRESVTIDKLEISFHRTLRVPDNESKNALPPSLGKFPLFSVAQLGSNVPDSIKNRGGFITPMFRREALWISFSARYHARGPAVKVSVGGVNVISGATASEPTPLEISGHQDYIVPDNHQSWLDGIVVGPGVVRQFVITNMGKGYTVEEQITGEAKVGGIQLDVYPRRTMPSGRFQLHIKPPNAPKPGNNALSITLTPQELGLQVGDTIENFSFPRDDFSFLRVPQDSWTLSSYTRRMPPRESLCNRLKARYIKPSRQHTIYEADHSTFLLHAILDPPSTTRPGLMDTKRAKLLGIAAGGQIAQKIYRDKSSIRHYNANTARRFHLHIVSPELWENITGVLPPITPITREMYLKYSIPWFKLYDDYVDGITETSEALSSVISVSKFDEIRLASRSEPASGSIDPDSPPFCPKHKFTRASSIFRPCGLCLGTAMLGGSRCGHCGSAISRFIGMKDPIPHIAVAEEENEDGDHWDVQEIEGVSLNAVQSGVLHVIHLKQDDVGPLHQWD</sequence>
<dbReference type="OrthoDB" id="428577at2759"/>
<reference evidence="2 3" key="1">
    <citation type="journal article" date="2019" name="Nat. Ecol. Evol.">
        <title>Megaphylogeny resolves global patterns of mushroom evolution.</title>
        <authorList>
            <person name="Varga T."/>
            <person name="Krizsan K."/>
            <person name="Foldi C."/>
            <person name="Dima B."/>
            <person name="Sanchez-Garcia M."/>
            <person name="Sanchez-Ramirez S."/>
            <person name="Szollosi G.J."/>
            <person name="Szarkandi J.G."/>
            <person name="Papp V."/>
            <person name="Albert L."/>
            <person name="Andreopoulos W."/>
            <person name="Angelini C."/>
            <person name="Antonin V."/>
            <person name="Barry K.W."/>
            <person name="Bougher N.L."/>
            <person name="Buchanan P."/>
            <person name="Buyck B."/>
            <person name="Bense V."/>
            <person name="Catcheside P."/>
            <person name="Chovatia M."/>
            <person name="Cooper J."/>
            <person name="Damon W."/>
            <person name="Desjardin D."/>
            <person name="Finy P."/>
            <person name="Geml J."/>
            <person name="Haridas S."/>
            <person name="Hughes K."/>
            <person name="Justo A."/>
            <person name="Karasinski D."/>
            <person name="Kautmanova I."/>
            <person name="Kiss B."/>
            <person name="Kocsube S."/>
            <person name="Kotiranta H."/>
            <person name="LaButti K.M."/>
            <person name="Lechner B.E."/>
            <person name="Liimatainen K."/>
            <person name="Lipzen A."/>
            <person name="Lukacs Z."/>
            <person name="Mihaltcheva S."/>
            <person name="Morgado L.N."/>
            <person name="Niskanen T."/>
            <person name="Noordeloos M.E."/>
            <person name="Ohm R.A."/>
            <person name="Ortiz-Santana B."/>
            <person name="Ovrebo C."/>
            <person name="Racz N."/>
            <person name="Riley R."/>
            <person name="Savchenko A."/>
            <person name="Shiryaev A."/>
            <person name="Soop K."/>
            <person name="Spirin V."/>
            <person name="Szebenyi C."/>
            <person name="Tomsovsky M."/>
            <person name="Tulloss R.E."/>
            <person name="Uehling J."/>
            <person name="Grigoriev I.V."/>
            <person name="Vagvolgyi C."/>
            <person name="Papp T."/>
            <person name="Martin F.M."/>
            <person name="Miettinen O."/>
            <person name="Hibbett D.S."/>
            <person name="Nagy L.G."/>
        </authorList>
    </citation>
    <scope>NUCLEOTIDE SEQUENCE [LARGE SCALE GENOMIC DNA]</scope>
    <source>
        <strain evidence="2 3">CBS 121175</strain>
    </source>
</reference>
<accession>A0A5C3L944</accession>